<dbReference type="EMBL" id="CAOQHR010000010">
    <property type="protein sequence ID" value="CAI6339963.1"/>
    <property type="molecule type" value="Genomic_DNA"/>
</dbReference>
<dbReference type="AlphaFoldDB" id="A0A9W4XQJ1"/>
<sequence>MSNPALTPMKTCKKYTRANPPAPTGRTHLLTKVEHASRRNDHRDRRLHKLLDACSLGCHLSTKTLQKSEKMRSKQSLSRYVLLWGDLLRTQHP</sequence>
<proteinExistence type="predicted"/>
<evidence type="ECO:0000313" key="2">
    <source>
        <dbReference type="Proteomes" id="UP001152607"/>
    </source>
</evidence>
<organism evidence="1 2">
    <name type="scientific">Periconia digitata</name>
    <dbReference type="NCBI Taxonomy" id="1303443"/>
    <lineage>
        <taxon>Eukaryota</taxon>
        <taxon>Fungi</taxon>
        <taxon>Dikarya</taxon>
        <taxon>Ascomycota</taxon>
        <taxon>Pezizomycotina</taxon>
        <taxon>Dothideomycetes</taxon>
        <taxon>Pleosporomycetidae</taxon>
        <taxon>Pleosporales</taxon>
        <taxon>Massarineae</taxon>
        <taxon>Periconiaceae</taxon>
        <taxon>Periconia</taxon>
    </lineage>
</organism>
<name>A0A9W4XQJ1_9PLEO</name>
<dbReference type="Proteomes" id="UP001152607">
    <property type="component" value="Unassembled WGS sequence"/>
</dbReference>
<gene>
    <name evidence="1" type="ORF">PDIGIT_LOCUS13129</name>
</gene>
<evidence type="ECO:0000313" key="1">
    <source>
        <dbReference type="EMBL" id="CAI6339963.1"/>
    </source>
</evidence>
<keyword evidence="2" id="KW-1185">Reference proteome</keyword>
<accession>A0A9W4XQJ1</accession>
<reference evidence="1" key="1">
    <citation type="submission" date="2023-01" db="EMBL/GenBank/DDBJ databases">
        <authorList>
            <person name="Van Ghelder C."/>
            <person name="Rancurel C."/>
        </authorList>
    </citation>
    <scope>NUCLEOTIDE SEQUENCE</scope>
    <source>
        <strain evidence="1">CNCM I-4278</strain>
    </source>
</reference>
<comment type="caution">
    <text evidence="1">The sequence shown here is derived from an EMBL/GenBank/DDBJ whole genome shotgun (WGS) entry which is preliminary data.</text>
</comment>
<protein>
    <submittedName>
        <fullName evidence="1">Uncharacterized protein</fullName>
    </submittedName>
</protein>